<evidence type="ECO:0000313" key="1">
    <source>
        <dbReference type="EMBL" id="OAF60281.1"/>
    </source>
</evidence>
<name>A0A177AG97_9PEZI</name>
<dbReference type="RefSeq" id="XP_024325563.1">
    <property type="nucleotide sequence ID" value="XM_024466785.1"/>
</dbReference>
<accession>A0A177AG97</accession>
<dbReference type="OrthoDB" id="3439855at2759"/>
<proteinExistence type="predicted"/>
<gene>
    <name evidence="1" type="primary">PLC1_4</name>
    <name evidence="1" type="ORF">VC83_03136</name>
</gene>
<reference evidence="1" key="1">
    <citation type="submission" date="2016-03" db="EMBL/GenBank/DDBJ databases">
        <title>Updated assembly of Pseudogymnoascus destructans, the fungus causing white-nose syndrome of bats.</title>
        <authorList>
            <person name="Palmer J.M."/>
            <person name="Drees K.P."/>
            <person name="Foster J.T."/>
            <person name="Lindner D.L."/>
        </authorList>
    </citation>
    <scope>NUCLEOTIDE SEQUENCE [LARGE SCALE GENOMIC DNA]</scope>
    <source>
        <strain evidence="1">20631-21</strain>
    </source>
</reference>
<dbReference type="AlphaFoldDB" id="A0A177AG97"/>
<organism evidence="1">
    <name type="scientific">Pseudogymnoascus destructans</name>
    <dbReference type="NCBI Taxonomy" id="655981"/>
    <lineage>
        <taxon>Eukaryota</taxon>
        <taxon>Fungi</taxon>
        <taxon>Dikarya</taxon>
        <taxon>Ascomycota</taxon>
        <taxon>Pezizomycotina</taxon>
        <taxon>Leotiomycetes</taxon>
        <taxon>Thelebolales</taxon>
        <taxon>Thelebolaceae</taxon>
        <taxon>Pseudogymnoascus</taxon>
    </lineage>
</organism>
<protein>
    <submittedName>
        <fullName evidence="1">Phospholipase C</fullName>
    </submittedName>
</protein>
<dbReference type="Proteomes" id="UP000077154">
    <property type="component" value="Unassembled WGS sequence"/>
</dbReference>
<sequence length="120" mass="14201">MDFLLEHFEAAKIQYQEDRYMAPCCNSGWAKLDKYYALTGRTPVYIAAMVLCPAFKWEYFESTWEDVWITRGKVKMQEFWEEKYKSKAIVLPPRANRCSISSGKISIRLGEGRKPVYRQR</sequence>
<dbReference type="GeneID" id="36286213"/>
<dbReference type="EMBL" id="KV441392">
    <property type="protein sequence ID" value="OAF60281.1"/>
    <property type="molecule type" value="Genomic_DNA"/>
</dbReference>